<dbReference type="InterPro" id="IPR036388">
    <property type="entry name" value="WH-like_DNA-bd_sf"/>
</dbReference>
<dbReference type="SUPFAM" id="SSF48452">
    <property type="entry name" value="TPR-like"/>
    <property type="match status" value="1"/>
</dbReference>
<organism evidence="4 5">
    <name type="scientific">Mesorhizobium hungaricum</name>
    <dbReference type="NCBI Taxonomy" id="1566387"/>
    <lineage>
        <taxon>Bacteria</taxon>
        <taxon>Pseudomonadati</taxon>
        <taxon>Pseudomonadota</taxon>
        <taxon>Alphaproteobacteria</taxon>
        <taxon>Hyphomicrobiales</taxon>
        <taxon>Phyllobacteriaceae</taxon>
        <taxon>Mesorhizobium</taxon>
    </lineage>
</organism>
<dbReference type="Proteomes" id="UP000094412">
    <property type="component" value="Unassembled WGS sequence"/>
</dbReference>
<protein>
    <recommendedName>
        <fullName evidence="3">OmpR/PhoB-type domain-containing protein</fullName>
    </recommendedName>
</protein>
<dbReference type="RefSeq" id="WP_024927003.1">
    <property type="nucleotide sequence ID" value="NZ_MDEO01000018.1"/>
</dbReference>
<reference evidence="4 5" key="1">
    <citation type="submission" date="2016-08" db="EMBL/GenBank/DDBJ databases">
        <title>Whole genome sequence of Mesorhizobium sp. strain UASWS1009 isolated from industrial sewage.</title>
        <authorList>
            <person name="Crovadore J."/>
            <person name="Calmin G."/>
            <person name="Chablais R."/>
            <person name="Cochard B."/>
            <person name="Lefort F."/>
        </authorList>
    </citation>
    <scope>NUCLEOTIDE SEQUENCE [LARGE SCALE GENOMIC DNA]</scope>
    <source>
        <strain evidence="4 5">UASWS1009</strain>
    </source>
</reference>
<dbReference type="AlphaFoldDB" id="A0A1C2EDZ5"/>
<feature type="DNA-binding region" description="OmpR/PhoB-type" evidence="2">
    <location>
        <begin position="1"/>
        <end position="97"/>
    </location>
</feature>
<dbReference type="PROSITE" id="PS51755">
    <property type="entry name" value="OMPR_PHOB"/>
    <property type="match status" value="1"/>
</dbReference>
<evidence type="ECO:0000313" key="4">
    <source>
        <dbReference type="EMBL" id="OCX25187.1"/>
    </source>
</evidence>
<evidence type="ECO:0000256" key="1">
    <source>
        <dbReference type="ARBA" id="ARBA00023125"/>
    </source>
</evidence>
<keyword evidence="1 2" id="KW-0238">DNA-binding</keyword>
<dbReference type="Gene3D" id="1.10.10.10">
    <property type="entry name" value="Winged helix-like DNA-binding domain superfamily/Winged helix DNA-binding domain"/>
    <property type="match status" value="1"/>
</dbReference>
<dbReference type="GO" id="GO:0000160">
    <property type="term" value="P:phosphorelay signal transduction system"/>
    <property type="evidence" value="ECO:0007669"/>
    <property type="project" value="InterPro"/>
</dbReference>
<proteinExistence type="predicted"/>
<name>A0A1C2EDZ5_9HYPH</name>
<feature type="domain" description="OmpR/PhoB-type" evidence="3">
    <location>
        <begin position="1"/>
        <end position="97"/>
    </location>
</feature>
<dbReference type="EMBL" id="MDEO01000018">
    <property type="protein sequence ID" value="OCX25187.1"/>
    <property type="molecule type" value="Genomic_DNA"/>
</dbReference>
<dbReference type="SUPFAM" id="SSF46894">
    <property type="entry name" value="C-terminal effector domain of the bipartite response regulators"/>
    <property type="match status" value="1"/>
</dbReference>
<dbReference type="InterPro" id="IPR016032">
    <property type="entry name" value="Sig_transdc_resp-reg_C-effctor"/>
</dbReference>
<dbReference type="InterPro" id="IPR001867">
    <property type="entry name" value="OmpR/PhoB-type_DNA-bd"/>
</dbReference>
<dbReference type="GO" id="GO:0006355">
    <property type="term" value="P:regulation of DNA-templated transcription"/>
    <property type="evidence" value="ECO:0007669"/>
    <property type="project" value="InterPro"/>
</dbReference>
<evidence type="ECO:0000256" key="2">
    <source>
        <dbReference type="PROSITE-ProRule" id="PRU01091"/>
    </source>
</evidence>
<evidence type="ECO:0000259" key="3">
    <source>
        <dbReference type="PROSITE" id="PS51755"/>
    </source>
</evidence>
<keyword evidence="5" id="KW-1185">Reference proteome</keyword>
<dbReference type="GO" id="GO:0003677">
    <property type="term" value="F:DNA binding"/>
    <property type="evidence" value="ECO:0007669"/>
    <property type="project" value="UniProtKB-UniRule"/>
</dbReference>
<dbReference type="OrthoDB" id="54411at2"/>
<dbReference type="CDD" id="cd00383">
    <property type="entry name" value="trans_reg_C"/>
    <property type="match status" value="1"/>
</dbReference>
<accession>A0A1C2EDZ5</accession>
<dbReference type="Gene3D" id="1.25.40.10">
    <property type="entry name" value="Tetratricopeptide repeat domain"/>
    <property type="match status" value="1"/>
</dbReference>
<sequence length="513" mass="57066">MPLIRFFDFCFDPDAERLTRGENEIWLRPRTLKLLSYLFGQPDRVIAKEELMAALWPDRIVTDDSLTQCVKDLRKALGTDAETLVRTVHGRGYVLESKLFDVCASPKDETTTDVLRSNMRSTVAIGSTRDLSQEGALTWLASGLTEDFVSALSRIPQLTVIHPAPNFETDQELRTWSTSAGVDFVLRTSLQASGKRIRLSVQIVDARTMQQIWSETFDSLLEHVFEAQDEIVRKVAVATQTELTFGALAQLWEGGTRSLAAWTEMCAGRTEFLKFNAISMRAARTRLAKAVELDPSYTGAMIQLGLCYYWDARFNTDLDRGECLRAAESMANAAFAITTDLPTAHMLRGGILFLRDKHDDALTACRTAVGLSPSDSWAIAYCGLVHVYAGQAKDALDLVARAKQLSPRSPGWYTYVEALATLAIGDLVKAEALAIINLEQEPDDTASFVNLALALAMRGKKEQASGIIHTLRLQFPRYSMAGFMRSERYRDAAYRDRLAGLLLELGMPPRSDL</sequence>
<dbReference type="SMART" id="SM00862">
    <property type="entry name" value="Trans_reg_C"/>
    <property type="match status" value="1"/>
</dbReference>
<gene>
    <name evidence="4" type="ORF">QV13_01015</name>
</gene>
<dbReference type="InterPro" id="IPR011990">
    <property type="entry name" value="TPR-like_helical_dom_sf"/>
</dbReference>
<dbReference type="STRING" id="1566387.QV13_01015"/>
<comment type="caution">
    <text evidence="4">The sequence shown here is derived from an EMBL/GenBank/DDBJ whole genome shotgun (WGS) entry which is preliminary data.</text>
</comment>
<dbReference type="Pfam" id="PF00486">
    <property type="entry name" value="Trans_reg_C"/>
    <property type="match status" value="1"/>
</dbReference>
<evidence type="ECO:0000313" key="5">
    <source>
        <dbReference type="Proteomes" id="UP000094412"/>
    </source>
</evidence>